<dbReference type="OrthoDB" id="121884at2157"/>
<reference evidence="2 3" key="1">
    <citation type="submission" date="2014-07" db="EMBL/GenBank/DDBJ databases">
        <title>Methanogenic archaea and the global carbon cycle.</title>
        <authorList>
            <person name="Henriksen J.R."/>
            <person name="Luke J."/>
            <person name="Reinhart S."/>
            <person name="Benedict M.N."/>
            <person name="Youngblut N.D."/>
            <person name="Metcalf M.E."/>
            <person name="Whitaker R.J."/>
            <person name="Metcalf W.W."/>
        </authorList>
    </citation>
    <scope>NUCLEOTIDE SEQUENCE [LARGE SCALE GENOMIC DNA]</scope>
    <source>
        <strain evidence="2 3">MM1</strain>
    </source>
</reference>
<gene>
    <name evidence="2" type="ORF">MCMEM_1602</name>
</gene>
<name>A0A0E3X0F7_METMT</name>
<dbReference type="AlphaFoldDB" id="A0A0E3X0F7"/>
<evidence type="ECO:0000313" key="3">
    <source>
        <dbReference type="Proteomes" id="UP000033048"/>
    </source>
</evidence>
<evidence type="ECO:0008006" key="4">
    <source>
        <dbReference type="Google" id="ProtNLM"/>
    </source>
</evidence>
<keyword evidence="1" id="KW-0812">Transmembrane</keyword>
<keyword evidence="1" id="KW-1133">Transmembrane helix</keyword>
<evidence type="ECO:0000256" key="1">
    <source>
        <dbReference type="SAM" id="Phobius"/>
    </source>
</evidence>
<dbReference type="Proteomes" id="UP000033048">
    <property type="component" value="Chromosome"/>
</dbReference>
<dbReference type="KEGG" id="mmet:MCMEM_1602"/>
<dbReference type="GeneID" id="24894163"/>
<accession>A0A0E3X0F7</accession>
<keyword evidence="1" id="KW-0472">Membrane</keyword>
<feature type="transmembrane region" description="Helical" evidence="1">
    <location>
        <begin position="117"/>
        <end position="140"/>
    </location>
</feature>
<organism evidence="2 3">
    <name type="scientific">Methanococcoides methylutens MM1</name>
    <dbReference type="NCBI Taxonomy" id="1434104"/>
    <lineage>
        <taxon>Archaea</taxon>
        <taxon>Methanobacteriati</taxon>
        <taxon>Methanobacteriota</taxon>
        <taxon>Stenosarchaea group</taxon>
        <taxon>Methanomicrobia</taxon>
        <taxon>Methanosarcinales</taxon>
        <taxon>Methanosarcinaceae</taxon>
        <taxon>Methanococcoides</taxon>
    </lineage>
</organism>
<sequence>MRSSKIITMGILLILCMSLTPAASAHRCYVEQFNADEIVVKAFYDGEAPMGFAEYQVLNADTDELLYEGETDENGFLSFAPVEGVAQYHITVDQFGHIGEATINAVGGSSEPAELPLFMRIFTGFGYLMGIAGIAMVYTAKKENN</sequence>
<dbReference type="STRING" id="1434104.MCMEM_1602"/>
<dbReference type="HOGENOM" id="CLU_135435_0_0_2"/>
<dbReference type="RefSeq" id="WP_048205722.1">
    <property type="nucleotide sequence ID" value="NZ_CP009518.1"/>
</dbReference>
<dbReference type="EMBL" id="CP009518">
    <property type="protein sequence ID" value="AKB85655.1"/>
    <property type="molecule type" value="Genomic_DNA"/>
</dbReference>
<proteinExistence type="predicted"/>
<protein>
    <recommendedName>
        <fullName evidence="4">Nickel transport protein</fullName>
    </recommendedName>
</protein>
<evidence type="ECO:0000313" key="2">
    <source>
        <dbReference type="EMBL" id="AKB85655.1"/>
    </source>
</evidence>
<keyword evidence="3" id="KW-1185">Reference proteome</keyword>